<dbReference type="Proteomes" id="UP001458946">
    <property type="component" value="Unassembled WGS sequence"/>
</dbReference>
<keyword evidence="1" id="KW-0472">Membrane</keyword>
<dbReference type="EMBL" id="BAABRN010000004">
    <property type="protein sequence ID" value="GAA5500874.1"/>
    <property type="molecule type" value="Genomic_DNA"/>
</dbReference>
<organism evidence="2 3">
    <name type="scientific">Deinococcus xinjiangensis</name>
    <dbReference type="NCBI Taxonomy" id="457454"/>
    <lineage>
        <taxon>Bacteria</taxon>
        <taxon>Thermotogati</taxon>
        <taxon>Deinococcota</taxon>
        <taxon>Deinococci</taxon>
        <taxon>Deinococcales</taxon>
        <taxon>Deinococcaceae</taxon>
        <taxon>Deinococcus</taxon>
    </lineage>
</organism>
<protein>
    <submittedName>
        <fullName evidence="2">Uncharacterized protein</fullName>
    </submittedName>
</protein>
<evidence type="ECO:0000256" key="1">
    <source>
        <dbReference type="SAM" id="Phobius"/>
    </source>
</evidence>
<sequence length="94" mass="10695">MSKLVAALPLVGFFLALTAFWCWSKAKEAGIDADLQKRLWNHSKYQRDFGEQTPLEVSEWLSRERTKFTWLAAVLAVLALGCFAYTLANLDSLR</sequence>
<keyword evidence="1" id="KW-1133">Transmembrane helix</keyword>
<gene>
    <name evidence="2" type="ORF">Dxin01_00602</name>
</gene>
<comment type="caution">
    <text evidence="2">The sequence shown here is derived from an EMBL/GenBank/DDBJ whole genome shotgun (WGS) entry which is preliminary data.</text>
</comment>
<accession>A0ABP9V6H6</accession>
<proteinExistence type="predicted"/>
<evidence type="ECO:0000313" key="2">
    <source>
        <dbReference type="EMBL" id="GAA5500874.1"/>
    </source>
</evidence>
<name>A0ABP9V6H6_9DEIO</name>
<evidence type="ECO:0000313" key="3">
    <source>
        <dbReference type="Proteomes" id="UP001458946"/>
    </source>
</evidence>
<reference evidence="2 3" key="1">
    <citation type="submission" date="2024-02" db="EMBL/GenBank/DDBJ databases">
        <title>Deinococcus xinjiangensis NBRC 107630.</title>
        <authorList>
            <person name="Ichikawa N."/>
            <person name="Katano-Makiyama Y."/>
            <person name="Hidaka K."/>
        </authorList>
    </citation>
    <scope>NUCLEOTIDE SEQUENCE [LARGE SCALE GENOMIC DNA]</scope>
    <source>
        <strain evidence="2 3">NBRC 107630</strain>
    </source>
</reference>
<keyword evidence="1" id="KW-0812">Transmembrane</keyword>
<feature type="transmembrane region" description="Helical" evidence="1">
    <location>
        <begin position="68"/>
        <end position="88"/>
    </location>
</feature>
<dbReference type="RefSeq" id="WP_353540853.1">
    <property type="nucleotide sequence ID" value="NZ_BAABRN010000004.1"/>
</dbReference>
<keyword evidence="3" id="KW-1185">Reference proteome</keyword>